<dbReference type="EMBL" id="LAZR01041591">
    <property type="protein sequence ID" value="KKL11585.1"/>
    <property type="molecule type" value="Genomic_DNA"/>
</dbReference>
<sequence length="240" mass="25279">MPHGKIEKVELFGGAVGPYGDSVLNSSRPRSYHSTMHGMASHRGFMPFVKPTEIDFVSIATAEWMAPIEFNDTNDVPFILVIGGAIVATSVGITDAGTAGGEDTFTGTKTIDPDFASLIATRHSDGGQNPRVYACFGPSGDQIEFRNQGLPGSETWTEVTGEPLYANGLFSENGTLWALSQASTGGASTYEMRAWPPGTNPATATALAPIDVGDASSPIRGIALAGRKYMIVVKTDGIYV</sequence>
<reference evidence="1" key="1">
    <citation type="journal article" date="2015" name="Nature">
        <title>Complex archaea that bridge the gap between prokaryotes and eukaryotes.</title>
        <authorList>
            <person name="Spang A."/>
            <person name="Saw J.H."/>
            <person name="Jorgensen S.L."/>
            <person name="Zaremba-Niedzwiedzka K."/>
            <person name="Martijn J."/>
            <person name="Lind A.E."/>
            <person name="van Eijk R."/>
            <person name="Schleper C."/>
            <person name="Guy L."/>
            <person name="Ettema T.J."/>
        </authorList>
    </citation>
    <scope>NUCLEOTIDE SEQUENCE</scope>
</reference>
<dbReference type="AlphaFoldDB" id="A0A0F9AQ61"/>
<comment type="caution">
    <text evidence="1">The sequence shown here is derived from an EMBL/GenBank/DDBJ whole genome shotgun (WGS) entry which is preliminary data.</text>
</comment>
<gene>
    <name evidence="1" type="ORF">LCGC14_2544340</name>
</gene>
<evidence type="ECO:0000313" key="1">
    <source>
        <dbReference type="EMBL" id="KKL11585.1"/>
    </source>
</evidence>
<accession>A0A0F9AQ61</accession>
<feature type="non-terminal residue" evidence="1">
    <location>
        <position position="240"/>
    </location>
</feature>
<name>A0A0F9AQ61_9ZZZZ</name>
<protein>
    <submittedName>
        <fullName evidence="1">Uncharacterized protein</fullName>
    </submittedName>
</protein>
<organism evidence="1">
    <name type="scientific">marine sediment metagenome</name>
    <dbReference type="NCBI Taxonomy" id="412755"/>
    <lineage>
        <taxon>unclassified sequences</taxon>
        <taxon>metagenomes</taxon>
        <taxon>ecological metagenomes</taxon>
    </lineage>
</organism>
<proteinExistence type="predicted"/>